<protein>
    <submittedName>
        <fullName evidence="2">DUF1523 family protein</fullName>
    </submittedName>
</protein>
<keyword evidence="1" id="KW-0812">Transmembrane</keyword>
<gene>
    <name evidence="2" type="ORF">E7811_09950</name>
</gene>
<name>A0A4S3MNT2_9RHOB</name>
<dbReference type="Pfam" id="PF07509">
    <property type="entry name" value="DUF1523"/>
    <property type="match status" value="1"/>
</dbReference>
<sequence length="223" mass="25693">MRYVKWTLLALIALTVFSFLHYTLPQNDIVRIVGTENRRIDFGENSIFWAQPDVGTAGGGNRDVFFVQTVQPDGKPMVYRNEDTGWGWPPYFKLDSSNTQAEAQALVSTAEAPKWVAITHYGWRNEFFTIFPNAVSVKQVESPDVRIIPWVNIIILTTLLFILFLLWRMWAQFRERTIDPALEDVAEAMDAAGQRVDQAQDRAAGVWGRFRAWLNTWRAKPRK</sequence>
<proteinExistence type="predicted"/>
<comment type="caution">
    <text evidence="2">The sequence shown here is derived from an EMBL/GenBank/DDBJ whole genome shotgun (WGS) entry which is preliminary data.</text>
</comment>
<feature type="transmembrane region" description="Helical" evidence="1">
    <location>
        <begin position="147"/>
        <end position="167"/>
    </location>
</feature>
<evidence type="ECO:0000256" key="1">
    <source>
        <dbReference type="SAM" id="Phobius"/>
    </source>
</evidence>
<dbReference type="AlphaFoldDB" id="A0A4S3MNT2"/>
<evidence type="ECO:0000313" key="2">
    <source>
        <dbReference type="EMBL" id="THD83593.1"/>
    </source>
</evidence>
<evidence type="ECO:0000313" key="3">
    <source>
        <dbReference type="Proteomes" id="UP000309450"/>
    </source>
</evidence>
<keyword evidence="3" id="KW-1185">Reference proteome</keyword>
<dbReference type="OrthoDB" id="5354324at2"/>
<organism evidence="2 3">
    <name type="scientific">Aliigemmobacter aestuarii</name>
    <dbReference type="NCBI Taxonomy" id="1445661"/>
    <lineage>
        <taxon>Bacteria</taxon>
        <taxon>Pseudomonadati</taxon>
        <taxon>Pseudomonadota</taxon>
        <taxon>Alphaproteobacteria</taxon>
        <taxon>Rhodobacterales</taxon>
        <taxon>Paracoccaceae</taxon>
        <taxon>Aliigemmobacter</taxon>
    </lineage>
</organism>
<keyword evidence="1" id="KW-1133">Transmembrane helix</keyword>
<dbReference type="InterPro" id="IPR011088">
    <property type="entry name" value="Phage_phiNM3_A0EWY4"/>
</dbReference>
<keyword evidence="1" id="KW-0472">Membrane</keyword>
<dbReference type="EMBL" id="SSND01000002">
    <property type="protein sequence ID" value="THD83593.1"/>
    <property type="molecule type" value="Genomic_DNA"/>
</dbReference>
<reference evidence="2 3" key="1">
    <citation type="submission" date="2019-04" db="EMBL/GenBank/DDBJ databases">
        <title>Draft genome sequence of Gemmobacter aestuarii sp. nov.</title>
        <authorList>
            <person name="Hameed A."/>
            <person name="Lin S.-Y."/>
            <person name="Shahina M."/>
            <person name="Lai W.-A."/>
            <person name="Young C.-C."/>
        </authorList>
    </citation>
    <scope>NUCLEOTIDE SEQUENCE [LARGE SCALE GENOMIC DNA]</scope>
    <source>
        <strain evidence="2 3">CC-PW-75</strain>
    </source>
</reference>
<dbReference type="Proteomes" id="UP000309450">
    <property type="component" value="Unassembled WGS sequence"/>
</dbReference>
<accession>A0A4S3MNT2</accession>
<dbReference type="RefSeq" id="WP_136394487.1">
    <property type="nucleotide sequence ID" value="NZ_SSND01000002.1"/>
</dbReference>